<dbReference type="AlphaFoldDB" id="A0AAU7CIY0"/>
<gene>
    <name evidence="1" type="ORF">V5E97_05460</name>
</gene>
<evidence type="ECO:0000313" key="1">
    <source>
        <dbReference type="EMBL" id="XBH05467.1"/>
    </source>
</evidence>
<accession>A0AAU7CIY0</accession>
<protein>
    <submittedName>
        <fullName evidence="1">Uncharacterized protein</fullName>
    </submittedName>
</protein>
<organism evidence="1">
    <name type="scientific">Singulisphaera sp. Ch08</name>
    <dbReference type="NCBI Taxonomy" id="3120278"/>
    <lineage>
        <taxon>Bacteria</taxon>
        <taxon>Pseudomonadati</taxon>
        <taxon>Planctomycetota</taxon>
        <taxon>Planctomycetia</taxon>
        <taxon>Isosphaerales</taxon>
        <taxon>Isosphaeraceae</taxon>
        <taxon>Singulisphaera</taxon>
    </lineage>
</organism>
<dbReference type="RefSeq" id="WP_406698289.1">
    <property type="nucleotide sequence ID" value="NZ_CP155447.1"/>
</dbReference>
<sequence length="156" mass="16804">MAKLSHADAASKLQAAGITWSSSGNCSDRNNKRCTSFDEINSETIDGIISFKKVSGCEVRITGGTETGHSTSTKSHWNGFKVDINPSVCVSDFIENNFEAAGVRSDGAKMFKDGAGNTYARESDHWDITFVSGSVSAETQGRTFSTDMCGTSLRRR</sequence>
<name>A0AAU7CIY0_9BACT</name>
<proteinExistence type="predicted"/>
<dbReference type="EMBL" id="CP155447">
    <property type="protein sequence ID" value="XBH05467.1"/>
    <property type="molecule type" value="Genomic_DNA"/>
</dbReference>
<reference evidence="1" key="1">
    <citation type="submission" date="2024-05" db="EMBL/GenBank/DDBJ databases">
        <title>Planctomycetes of the genus Singulisphaera possess chitinolytic capabilities.</title>
        <authorList>
            <person name="Ivanova A."/>
        </authorList>
    </citation>
    <scope>NUCLEOTIDE SEQUENCE</scope>
    <source>
        <strain evidence="1">Ch08T</strain>
    </source>
</reference>